<dbReference type="OrthoDB" id="4569343at2"/>
<dbReference type="EMBL" id="LWGR01000021">
    <property type="protein sequence ID" value="KZM68166.1"/>
    <property type="molecule type" value="Genomic_DNA"/>
</dbReference>
<dbReference type="STRING" id="455432.AWN90_09505"/>
<evidence type="ECO:0000313" key="1">
    <source>
        <dbReference type="EMBL" id="KZM68166.1"/>
    </source>
</evidence>
<gene>
    <name evidence="1" type="ORF">AWN90_09505</name>
</gene>
<accession>A0A164H3C4</accession>
<organism evidence="1 2">
    <name type="scientific">Nocardia terpenica</name>
    <dbReference type="NCBI Taxonomy" id="455432"/>
    <lineage>
        <taxon>Bacteria</taxon>
        <taxon>Bacillati</taxon>
        <taxon>Actinomycetota</taxon>
        <taxon>Actinomycetes</taxon>
        <taxon>Mycobacteriales</taxon>
        <taxon>Nocardiaceae</taxon>
        <taxon>Nocardia</taxon>
    </lineage>
</organism>
<keyword evidence="2" id="KW-1185">Reference proteome</keyword>
<reference evidence="1 2" key="1">
    <citation type="submission" date="2016-04" db="EMBL/GenBank/DDBJ databases">
        <authorList>
            <person name="Evans L.H."/>
            <person name="Alamgir A."/>
            <person name="Owens N."/>
            <person name="Weber N.D."/>
            <person name="Virtaneva K."/>
            <person name="Barbian K."/>
            <person name="Babar A."/>
            <person name="Rosenke K."/>
        </authorList>
    </citation>
    <scope>NUCLEOTIDE SEQUENCE [LARGE SCALE GENOMIC DNA]</scope>
    <source>
        <strain evidence="1 2">IFM 0406</strain>
    </source>
</reference>
<proteinExistence type="predicted"/>
<dbReference type="RefSeq" id="WP_067579527.1">
    <property type="nucleotide sequence ID" value="NZ_JABMCZ010000002.1"/>
</dbReference>
<dbReference type="Proteomes" id="UP000076512">
    <property type="component" value="Unassembled WGS sequence"/>
</dbReference>
<sequence>MCDTSHRTEADGLCAEWKILARRRIGIVAVRNTFDGGLVVRFPSYPDLALARELCPEWETLWNAVRHDYWTHALQA</sequence>
<dbReference type="AlphaFoldDB" id="A0A164H3C4"/>
<evidence type="ECO:0000313" key="2">
    <source>
        <dbReference type="Proteomes" id="UP000076512"/>
    </source>
</evidence>
<protein>
    <submittedName>
        <fullName evidence="1">Uncharacterized protein</fullName>
    </submittedName>
</protein>
<comment type="caution">
    <text evidence="1">The sequence shown here is derived from an EMBL/GenBank/DDBJ whole genome shotgun (WGS) entry which is preliminary data.</text>
</comment>
<name>A0A164H3C4_9NOCA</name>